<keyword evidence="6 16" id="KW-0812">Transmembrane</keyword>
<dbReference type="OMA" id="YSMGTYQ"/>
<dbReference type="InterPro" id="IPR013083">
    <property type="entry name" value="Znf_RING/FYVE/PHD"/>
</dbReference>
<feature type="region of interest" description="Disordered" evidence="15">
    <location>
        <begin position="1"/>
        <end position="22"/>
    </location>
</feature>
<evidence type="ECO:0000256" key="15">
    <source>
        <dbReference type="SAM" id="MobiDB-lite"/>
    </source>
</evidence>
<feature type="region of interest" description="Disordered" evidence="15">
    <location>
        <begin position="203"/>
        <end position="223"/>
    </location>
</feature>
<keyword evidence="11 16" id="KW-1133">Transmembrane helix</keyword>
<evidence type="ECO:0000259" key="17">
    <source>
        <dbReference type="PROSITE" id="PS50089"/>
    </source>
</evidence>
<keyword evidence="5" id="KW-0808">Transferase</keyword>
<sequence>MLKSSTHVKQEENDLLTRPIQAPPYSAKSSFEAQLVPSAAGPASSSSSSSNAGRISPIVLLMIIILAAIFFISGCLHLLFRYLMKRPPSRSLFHSNRYTSDQASTSHALQRQLQQLFRLHDSGLDQPAIDSLPIFYYKDVTGLKQQFECAVCLSEFSNQDKLRLLPVCSHAFHITCIDPWLLSNSTCPLCRCALVNPSLPSLTQTTTSSDDSTEVSTSMSNGFSVNSESSNSVTLDDSFSGEKRVYSIRLGKFRTLNDEADDSNGESSRLDGRRCYSMGSYQYVVSSDSCLRVALDLKLGKVKQDRDCVSTGEVESKKIGGIVRAGESFSMSKIWLWSKKSKFQDHHHQQDSSFGVGDAGLGLSGRLDIA</sequence>
<evidence type="ECO:0000256" key="16">
    <source>
        <dbReference type="SAM" id="Phobius"/>
    </source>
</evidence>
<comment type="similarity">
    <text evidence="13">Belongs to the RING-type zinc finger family. ATL subfamily.</text>
</comment>
<evidence type="ECO:0000256" key="2">
    <source>
        <dbReference type="ARBA" id="ARBA00004167"/>
    </source>
</evidence>
<dbReference type="Pfam" id="PF13639">
    <property type="entry name" value="zf-RING_2"/>
    <property type="match status" value="1"/>
</dbReference>
<keyword evidence="7" id="KW-0479">Metal-binding</keyword>
<keyword evidence="12 16" id="KW-0472">Membrane</keyword>
<dbReference type="PANTHER" id="PTHR45768:SF18">
    <property type="entry name" value="RING-H2 FINGER PROTEIN ATL47-RELATED"/>
    <property type="match status" value="1"/>
</dbReference>
<evidence type="ECO:0000256" key="11">
    <source>
        <dbReference type="ARBA" id="ARBA00022989"/>
    </source>
</evidence>
<evidence type="ECO:0000256" key="3">
    <source>
        <dbReference type="ARBA" id="ARBA00004906"/>
    </source>
</evidence>
<dbReference type="GO" id="GO:0008270">
    <property type="term" value="F:zinc ion binding"/>
    <property type="evidence" value="ECO:0007669"/>
    <property type="project" value="UniProtKB-KW"/>
</dbReference>
<evidence type="ECO:0000256" key="10">
    <source>
        <dbReference type="ARBA" id="ARBA00022833"/>
    </source>
</evidence>
<dbReference type="GO" id="GO:0061630">
    <property type="term" value="F:ubiquitin protein ligase activity"/>
    <property type="evidence" value="ECO:0007669"/>
    <property type="project" value="UniProtKB-EC"/>
</dbReference>
<dbReference type="GO" id="GO:0031625">
    <property type="term" value="F:ubiquitin protein ligase binding"/>
    <property type="evidence" value="ECO:0007669"/>
    <property type="project" value="TreeGrafter"/>
</dbReference>
<dbReference type="PANTHER" id="PTHR45768">
    <property type="entry name" value="E3 UBIQUITIN-PROTEIN LIGASE RNF13-LIKE"/>
    <property type="match status" value="1"/>
</dbReference>
<dbReference type="EnsemblPlants" id="Kaladp0674s0094.1.v1.1">
    <property type="protein sequence ID" value="Kaladp0674s0094.1.v1.1"/>
    <property type="gene ID" value="Kaladp0674s0094.v1.1"/>
</dbReference>
<evidence type="ECO:0000313" key="19">
    <source>
        <dbReference type="Proteomes" id="UP000594263"/>
    </source>
</evidence>
<name>A0A7N0VDY6_KALFE</name>
<feature type="compositionally biased region" description="Low complexity" evidence="15">
    <location>
        <begin position="203"/>
        <end position="220"/>
    </location>
</feature>
<evidence type="ECO:0000256" key="1">
    <source>
        <dbReference type="ARBA" id="ARBA00000900"/>
    </source>
</evidence>
<comment type="subcellular location">
    <subcellularLocation>
        <location evidence="2">Membrane</location>
        <topology evidence="2">Single-pass membrane protein</topology>
    </subcellularLocation>
</comment>
<dbReference type="PROSITE" id="PS50089">
    <property type="entry name" value="ZF_RING_2"/>
    <property type="match status" value="1"/>
</dbReference>
<dbReference type="SUPFAM" id="SSF57850">
    <property type="entry name" value="RING/U-box"/>
    <property type="match status" value="1"/>
</dbReference>
<organism evidence="18 19">
    <name type="scientific">Kalanchoe fedtschenkoi</name>
    <name type="common">Lavender scallops</name>
    <name type="synonym">South American air plant</name>
    <dbReference type="NCBI Taxonomy" id="63787"/>
    <lineage>
        <taxon>Eukaryota</taxon>
        <taxon>Viridiplantae</taxon>
        <taxon>Streptophyta</taxon>
        <taxon>Embryophyta</taxon>
        <taxon>Tracheophyta</taxon>
        <taxon>Spermatophyta</taxon>
        <taxon>Magnoliopsida</taxon>
        <taxon>eudicotyledons</taxon>
        <taxon>Gunneridae</taxon>
        <taxon>Pentapetalae</taxon>
        <taxon>Saxifragales</taxon>
        <taxon>Crassulaceae</taxon>
        <taxon>Kalanchoe</taxon>
    </lineage>
</organism>
<evidence type="ECO:0000256" key="5">
    <source>
        <dbReference type="ARBA" id="ARBA00022679"/>
    </source>
</evidence>
<evidence type="ECO:0000256" key="7">
    <source>
        <dbReference type="ARBA" id="ARBA00022723"/>
    </source>
</evidence>
<evidence type="ECO:0000256" key="6">
    <source>
        <dbReference type="ARBA" id="ARBA00022692"/>
    </source>
</evidence>
<dbReference type="CDD" id="cd16461">
    <property type="entry name" value="RING-H2_EL5-like"/>
    <property type="match status" value="1"/>
</dbReference>
<dbReference type="EC" id="2.3.2.27" evidence="4"/>
<proteinExistence type="inferred from homology"/>
<keyword evidence="10" id="KW-0862">Zinc</keyword>
<comment type="catalytic activity">
    <reaction evidence="1">
        <text>S-ubiquitinyl-[E2 ubiquitin-conjugating enzyme]-L-cysteine + [acceptor protein]-L-lysine = [E2 ubiquitin-conjugating enzyme]-L-cysteine + N(6)-ubiquitinyl-[acceptor protein]-L-lysine.</text>
        <dbReference type="EC" id="2.3.2.27"/>
    </reaction>
</comment>
<dbReference type="AlphaFoldDB" id="A0A7N0VDY6"/>
<evidence type="ECO:0000256" key="12">
    <source>
        <dbReference type="ARBA" id="ARBA00023136"/>
    </source>
</evidence>
<evidence type="ECO:0000256" key="4">
    <source>
        <dbReference type="ARBA" id="ARBA00012483"/>
    </source>
</evidence>
<dbReference type="Gramene" id="Kaladp0674s0094.1.v1.1">
    <property type="protein sequence ID" value="Kaladp0674s0094.1.v1.1"/>
    <property type="gene ID" value="Kaladp0674s0094.v1.1"/>
</dbReference>
<feature type="domain" description="RING-type" evidence="17">
    <location>
        <begin position="149"/>
        <end position="191"/>
    </location>
</feature>
<evidence type="ECO:0000256" key="13">
    <source>
        <dbReference type="ARBA" id="ARBA00024209"/>
    </source>
</evidence>
<keyword evidence="8 14" id="KW-0863">Zinc-finger</keyword>
<dbReference type="SMART" id="SM00184">
    <property type="entry name" value="RING"/>
    <property type="match status" value="1"/>
</dbReference>
<feature type="transmembrane region" description="Helical" evidence="16">
    <location>
        <begin position="58"/>
        <end position="80"/>
    </location>
</feature>
<dbReference type="FunFam" id="3.30.40.10:FF:000187">
    <property type="entry name" value="E3 ubiquitin-protein ligase ATL6"/>
    <property type="match status" value="1"/>
</dbReference>
<dbReference type="GO" id="GO:0016020">
    <property type="term" value="C:membrane"/>
    <property type="evidence" value="ECO:0007669"/>
    <property type="project" value="UniProtKB-SubCell"/>
</dbReference>
<accession>A0A7N0VDY6</accession>
<dbReference type="InterPro" id="IPR001841">
    <property type="entry name" value="Znf_RING"/>
</dbReference>
<evidence type="ECO:0000256" key="9">
    <source>
        <dbReference type="ARBA" id="ARBA00022786"/>
    </source>
</evidence>
<dbReference type="Gene3D" id="3.30.40.10">
    <property type="entry name" value="Zinc/RING finger domain, C3HC4 (zinc finger)"/>
    <property type="match status" value="1"/>
</dbReference>
<keyword evidence="9" id="KW-0833">Ubl conjugation pathway</keyword>
<evidence type="ECO:0000313" key="18">
    <source>
        <dbReference type="EnsemblPlants" id="Kaladp0674s0094.1.v1.1"/>
    </source>
</evidence>
<dbReference type="Proteomes" id="UP000594263">
    <property type="component" value="Unplaced"/>
</dbReference>
<keyword evidence="19" id="KW-1185">Reference proteome</keyword>
<evidence type="ECO:0000256" key="14">
    <source>
        <dbReference type="PROSITE-ProRule" id="PRU00175"/>
    </source>
</evidence>
<reference evidence="18" key="1">
    <citation type="submission" date="2021-01" db="UniProtKB">
        <authorList>
            <consortium name="EnsemblPlants"/>
        </authorList>
    </citation>
    <scope>IDENTIFICATION</scope>
</reference>
<protein>
    <recommendedName>
        <fullName evidence="4">RING-type E3 ubiquitin transferase</fullName>
        <ecNumber evidence="4">2.3.2.27</ecNumber>
    </recommendedName>
</protein>
<evidence type="ECO:0000256" key="8">
    <source>
        <dbReference type="ARBA" id="ARBA00022771"/>
    </source>
</evidence>
<comment type="pathway">
    <text evidence="3">Protein modification; protein ubiquitination.</text>
</comment>